<accession>A0A8D1QSV1</accession>
<dbReference type="Proteomes" id="UP000694724">
    <property type="component" value="Unplaced"/>
</dbReference>
<dbReference type="Pfam" id="PF11669">
    <property type="entry name" value="WBP-1"/>
    <property type="match status" value="1"/>
</dbReference>
<feature type="compositionally biased region" description="Basic and acidic residues" evidence="1">
    <location>
        <begin position="112"/>
        <end position="123"/>
    </location>
</feature>
<dbReference type="Ensembl" id="ENSSSCT00055033175.1">
    <property type="protein sequence ID" value="ENSSSCP00055026423.1"/>
    <property type="gene ID" value="ENSSSCG00055016830.1"/>
</dbReference>
<protein>
    <submittedName>
        <fullName evidence="3">Transmembrane protein 92</fullName>
    </submittedName>
</protein>
<proteinExistence type="predicted"/>
<evidence type="ECO:0000256" key="2">
    <source>
        <dbReference type="SAM" id="Phobius"/>
    </source>
</evidence>
<feature type="region of interest" description="Disordered" evidence="1">
    <location>
        <begin position="112"/>
        <end position="171"/>
    </location>
</feature>
<keyword evidence="2" id="KW-0472">Membrane</keyword>
<dbReference type="PANTHER" id="PTHR31359:SF31">
    <property type="entry name" value="TRANSMEMBRANE PROTEIN 92"/>
    <property type="match status" value="1"/>
</dbReference>
<keyword evidence="2" id="KW-0812">Transmembrane</keyword>
<feature type="transmembrane region" description="Helical" evidence="2">
    <location>
        <begin position="82"/>
        <end position="102"/>
    </location>
</feature>
<dbReference type="InterPro" id="IPR021684">
    <property type="entry name" value="WBP1-like"/>
</dbReference>
<dbReference type="AlphaFoldDB" id="A0A8D1QSV1"/>
<dbReference type="PANTHER" id="PTHR31359">
    <property type="entry name" value="TRANSMEMBRANE PROTEIN 92"/>
    <property type="match status" value="1"/>
</dbReference>
<gene>
    <name evidence="3" type="primary">TMEM92</name>
</gene>
<reference evidence="3" key="1">
    <citation type="submission" date="2025-08" db="UniProtKB">
        <authorList>
            <consortium name="Ensembl"/>
        </authorList>
    </citation>
    <scope>IDENTIFICATION</scope>
</reference>
<evidence type="ECO:0000313" key="4">
    <source>
        <dbReference type="Proteomes" id="UP000694724"/>
    </source>
</evidence>
<evidence type="ECO:0000313" key="3">
    <source>
        <dbReference type="Ensembl" id="ENSSSCP00055026423.1"/>
    </source>
</evidence>
<organism evidence="3 4">
    <name type="scientific">Sus scrofa</name>
    <name type="common">Pig</name>
    <dbReference type="NCBI Taxonomy" id="9823"/>
    <lineage>
        <taxon>Eukaryota</taxon>
        <taxon>Metazoa</taxon>
        <taxon>Chordata</taxon>
        <taxon>Craniata</taxon>
        <taxon>Vertebrata</taxon>
        <taxon>Euteleostomi</taxon>
        <taxon>Mammalia</taxon>
        <taxon>Eutheria</taxon>
        <taxon>Laurasiatheria</taxon>
        <taxon>Artiodactyla</taxon>
        <taxon>Suina</taxon>
        <taxon>Suidae</taxon>
        <taxon>Sus</taxon>
    </lineage>
</organism>
<evidence type="ECO:0000256" key="1">
    <source>
        <dbReference type="SAM" id="MobiDB-lite"/>
    </source>
</evidence>
<keyword evidence="2" id="KW-1133">Transmembrane helix</keyword>
<sequence length="185" mass="20167">ARRGSPYPDSARGGACALSAWIGFEKLGSCRLPTLVPTALSLPPPPPPPPPPSTCPKGLKCCGDTCCPEYQREPFGFFSGPFRIFVIIFLIFIPLLCICGLAKHIFRNCREPEHEPPTEHEGPPELPSIAPEERVIAPISDSPPPYSEVILKPELGLPPTEPPPPYSCRPEEYTRACRGIDNPAF</sequence>
<name>A0A8D1QSV1_PIG</name>